<dbReference type="InterPro" id="IPR003439">
    <property type="entry name" value="ABC_transporter-like_ATP-bd"/>
</dbReference>
<dbReference type="PROSITE" id="PS50893">
    <property type="entry name" value="ABC_TRANSPORTER_2"/>
    <property type="match status" value="1"/>
</dbReference>
<keyword evidence="1" id="KW-0813">Transport</keyword>
<accession>A0A449BAW2</accession>
<keyword evidence="2" id="KW-0547">Nucleotide-binding</keyword>
<keyword evidence="3 6" id="KW-0067">ATP-binding</keyword>
<dbReference type="Pfam" id="PF00005">
    <property type="entry name" value="ABC_tran"/>
    <property type="match status" value="1"/>
</dbReference>
<keyword evidence="6" id="KW-0378">Hydrolase</keyword>
<dbReference type="KEGG" id="mcob:NCTC10184_00552"/>
<dbReference type="GO" id="GO:0016020">
    <property type="term" value="C:membrane"/>
    <property type="evidence" value="ECO:0007669"/>
    <property type="project" value="InterPro"/>
</dbReference>
<dbReference type="InterPro" id="IPR003593">
    <property type="entry name" value="AAA+_ATPase"/>
</dbReference>
<dbReference type="InterPro" id="IPR017871">
    <property type="entry name" value="ABC_transporter-like_CS"/>
</dbReference>
<dbReference type="RefSeq" id="WP_223211681.1">
    <property type="nucleotide sequence ID" value="NZ_LR215043.1"/>
</dbReference>
<evidence type="ECO:0000256" key="4">
    <source>
        <dbReference type="ARBA" id="ARBA00023136"/>
    </source>
</evidence>
<reference evidence="6 7" key="1">
    <citation type="submission" date="2019-01" db="EMBL/GenBank/DDBJ databases">
        <authorList>
            <consortium name="Pathogen Informatics"/>
        </authorList>
    </citation>
    <scope>NUCLEOTIDE SEQUENCE [LARGE SCALE GENOMIC DNA]</scope>
    <source>
        <strain evidence="6 7">NCTC10184</strain>
    </source>
</reference>
<dbReference type="Proteomes" id="UP000290876">
    <property type="component" value="Chromosome"/>
</dbReference>
<dbReference type="Gene3D" id="3.40.50.300">
    <property type="entry name" value="P-loop containing nucleotide triphosphate hydrolases"/>
    <property type="match status" value="1"/>
</dbReference>
<evidence type="ECO:0000313" key="6">
    <source>
        <dbReference type="EMBL" id="VEU78311.1"/>
    </source>
</evidence>
<proteinExistence type="predicted"/>
<evidence type="ECO:0000259" key="5">
    <source>
        <dbReference type="PROSITE" id="PS50893"/>
    </source>
</evidence>
<dbReference type="PANTHER" id="PTHR43423:SF1">
    <property type="entry name" value="ABC TRANSPORTER I FAMILY MEMBER 17"/>
    <property type="match status" value="1"/>
</dbReference>
<keyword evidence="4" id="KW-0472">Membrane</keyword>
<dbReference type="InterPro" id="IPR005670">
    <property type="entry name" value="PstB-like"/>
</dbReference>
<dbReference type="InterPro" id="IPR027417">
    <property type="entry name" value="P-loop_NTPase"/>
</dbReference>
<dbReference type="PANTHER" id="PTHR43423">
    <property type="entry name" value="ABC TRANSPORTER I FAMILY MEMBER 17"/>
    <property type="match status" value="1"/>
</dbReference>
<gene>
    <name evidence="6" type="primary">pstB_3</name>
    <name evidence="6" type="ORF">NCTC10184_00552</name>
</gene>
<dbReference type="GO" id="GO:0005315">
    <property type="term" value="F:phosphate transmembrane transporter activity"/>
    <property type="evidence" value="ECO:0007669"/>
    <property type="project" value="InterPro"/>
</dbReference>
<dbReference type="GO" id="GO:0035435">
    <property type="term" value="P:phosphate ion transmembrane transport"/>
    <property type="evidence" value="ECO:0007669"/>
    <property type="project" value="InterPro"/>
</dbReference>
<dbReference type="GO" id="GO:0016887">
    <property type="term" value="F:ATP hydrolysis activity"/>
    <property type="evidence" value="ECO:0007669"/>
    <property type="project" value="InterPro"/>
</dbReference>
<protein>
    <submittedName>
        <fullName evidence="6">Phosphate ABC transporter ATP-binding protein</fullName>
        <ecNumber evidence="6">3.6.3.27</ecNumber>
    </submittedName>
</protein>
<sequence length="275" mass="31298">MEKNVKPMQTNASLAKTTQPIFKIENLNFWYNYKKKQALFAINLQLPMHKTIAFIGPSGCGKSTLLKLFNRINVEDKSNSYEGKILYWHNDNYVDLKDTKALSNIDLRQEVGMVFQQPIVFPVSIYENIALGLKNIGIYDQKILDQRVEDALKKAALYDEVKDKLKESADQLSGGQKQRLCIARTIALAPKVILMDEPTSALDPIATQKIENLIVSLKEYYTIIIVTHSMAQAQRVADETVFFLKGQMIEQAPTREMFTNPQNSKTRDYIMGKIG</sequence>
<dbReference type="CDD" id="cd03260">
    <property type="entry name" value="ABC_PstB_phosphate_transporter"/>
    <property type="match status" value="1"/>
</dbReference>
<dbReference type="EMBL" id="LR215043">
    <property type="protein sequence ID" value="VEU78311.1"/>
    <property type="molecule type" value="Genomic_DNA"/>
</dbReference>
<evidence type="ECO:0000256" key="2">
    <source>
        <dbReference type="ARBA" id="ARBA00022741"/>
    </source>
</evidence>
<dbReference type="AlphaFoldDB" id="A0A449BAW2"/>
<evidence type="ECO:0000256" key="1">
    <source>
        <dbReference type="ARBA" id="ARBA00022448"/>
    </source>
</evidence>
<evidence type="ECO:0000313" key="7">
    <source>
        <dbReference type="Proteomes" id="UP000290876"/>
    </source>
</evidence>
<dbReference type="PROSITE" id="PS00211">
    <property type="entry name" value="ABC_TRANSPORTER_1"/>
    <property type="match status" value="1"/>
</dbReference>
<keyword evidence="7" id="KW-1185">Reference proteome</keyword>
<feature type="domain" description="ABC transporter" evidence="5">
    <location>
        <begin position="22"/>
        <end position="270"/>
    </location>
</feature>
<evidence type="ECO:0000256" key="3">
    <source>
        <dbReference type="ARBA" id="ARBA00022840"/>
    </source>
</evidence>
<dbReference type="SMART" id="SM00382">
    <property type="entry name" value="AAA"/>
    <property type="match status" value="1"/>
</dbReference>
<organism evidence="6 7">
    <name type="scientific">Mycoplasmopsis columbinasalis</name>
    <dbReference type="NCBI Taxonomy" id="114880"/>
    <lineage>
        <taxon>Bacteria</taxon>
        <taxon>Bacillati</taxon>
        <taxon>Mycoplasmatota</taxon>
        <taxon>Mycoplasmoidales</taxon>
        <taxon>Metamycoplasmataceae</taxon>
        <taxon>Mycoplasmopsis</taxon>
    </lineage>
</organism>
<dbReference type="EC" id="3.6.3.27" evidence="6"/>
<dbReference type="GO" id="GO:0005524">
    <property type="term" value="F:ATP binding"/>
    <property type="evidence" value="ECO:0007669"/>
    <property type="project" value="UniProtKB-KW"/>
</dbReference>
<dbReference type="SUPFAM" id="SSF52540">
    <property type="entry name" value="P-loop containing nucleoside triphosphate hydrolases"/>
    <property type="match status" value="1"/>
</dbReference>
<name>A0A449BAW2_9BACT</name>